<sequence>MPRDAMRCGATQWDAMGCNAMGSNVMGSNAMGSNAMGSNAVECGAMCLHLHIRSIYKIIIGPENFNRQT</sequence>
<evidence type="ECO:0000313" key="4">
    <source>
        <dbReference type="Proteomes" id="UP000584325"/>
    </source>
</evidence>
<reference evidence="1 4" key="2">
    <citation type="submission" date="2020-08" db="EMBL/GenBank/DDBJ databases">
        <title>Genomic Encyclopedia of Type Strains, Phase III (KMG-III): the genomes of soil and plant-associated and newly described type strains.</title>
        <authorList>
            <person name="Whitman W."/>
        </authorList>
    </citation>
    <scope>NUCLEOTIDE SEQUENCE [LARGE SCALE GENOMIC DNA]</scope>
    <source>
        <strain evidence="1 4">CECT 7753</strain>
    </source>
</reference>
<dbReference type="EMBL" id="CP040017">
    <property type="protein sequence ID" value="QCP09713.1"/>
    <property type="molecule type" value="Genomic_DNA"/>
</dbReference>
<keyword evidence="3" id="KW-1185">Reference proteome</keyword>
<evidence type="ECO:0000313" key="2">
    <source>
        <dbReference type="EMBL" id="QCP09713.1"/>
    </source>
</evidence>
<reference evidence="2 3" key="1">
    <citation type="submission" date="2019-05" db="EMBL/GenBank/DDBJ databases">
        <title>Draft Genome Sequences of Six Type Strains of the Genus Massilia.</title>
        <authorList>
            <person name="Miess H."/>
            <person name="Frediansyhah A."/>
            <person name="Gross H."/>
        </authorList>
    </citation>
    <scope>NUCLEOTIDE SEQUENCE [LARGE SCALE GENOMIC DNA]</scope>
    <source>
        <strain evidence="2 3">DSMZ 26121</strain>
    </source>
</reference>
<accession>A0A4P8HJE6</accession>
<dbReference type="EMBL" id="JACHXS010000001">
    <property type="protein sequence ID" value="MBB3219652.1"/>
    <property type="molecule type" value="Genomic_DNA"/>
</dbReference>
<protein>
    <submittedName>
        <fullName evidence="1">Uncharacterized protein</fullName>
    </submittedName>
</protein>
<evidence type="ECO:0000313" key="3">
    <source>
        <dbReference type="Proteomes" id="UP000298763"/>
    </source>
</evidence>
<gene>
    <name evidence="2" type="ORF">FCL38_04210</name>
    <name evidence="1" type="ORF">FHS02_000439</name>
</gene>
<dbReference type="RefSeq" id="WP_137312600.1">
    <property type="nucleotide sequence ID" value="NZ_CP040017.1"/>
</dbReference>
<organism evidence="1 4">
    <name type="scientific">Pseudoduganella umbonata</name>
    <dbReference type="NCBI Taxonomy" id="864828"/>
    <lineage>
        <taxon>Bacteria</taxon>
        <taxon>Pseudomonadati</taxon>
        <taxon>Pseudomonadota</taxon>
        <taxon>Betaproteobacteria</taxon>
        <taxon>Burkholderiales</taxon>
        <taxon>Oxalobacteraceae</taxon>
        <taxon>Telluria group</taxon>
        <taxon>Pseudoduganella</taxon>
    </lineage>
</organism>
<name>A0A4P8HJE6_9BURK</name>
<dbReference type="Proteomes" id="UP000298763">
    <property type="component" value="Chromosome"/>
</dbReference>
<proteinExistence type="predicted"/>
<dbReference type="Proteomes" id="UP000584325">
    <property type="component" value="Unassembled WGS sequence"/>
</dbReference>
<evidence type="ECO:0000313" key="1">
    <source>
        <dbReference type="EMBL" id="MBB3219652.1"/>
    </source>
</evidence>
<dbReference type="AlphaFoldDB" id="A0A4P8HJE6"/>